<gene>
    <name evidence="2" type="ORF">FVE85_8688</name>
</gene>
<feature type="transmembrane region" description="Helical" evidence="1">
    <location>
        <begin position="181"/>
        <end position="199"/>
    </location>
</feature>
<protein>
    <submittedName>
        <fullName evidence="2">Uncharacterized protein</fullName>
    </submittedName>
</protein>
<evidence type="ECO:0000256" key="1">
    <source>
        <dbReference type="SAM" id="Phobius"/>
    </source>
</evidence>
<organism evidence="2 3">
    <name type="scientific">Porphyridium purpureum</name>
    <name type="common">Red alga</name>
    <name type="synonym">Porphyridium cruentum</name>
    <dbReference type="NCBI Taxonomy" id="35688"/>
    <lineage>
        <taxon>Eukaryota</taxon>
        <taxon>Rhodophyta</taxon>
        <taxon>Bangiophyceae</taxon>
        <taxon>Porphyridiales</taxon>
        <taxon>Porphyridiaceae</taxon>
        <taxon>Porphyridium</taxon>
    </lineage>
</organism>
<evidence type="ECO:0000313" key="2">
    <source>
        <dbReference type="EMBL" id="KAA8493243.1"/>
    </source>
</evidence>
<accession>A0A5J4YR28</accession>
<dbReference type="Proteomes" id="UP000324585">
    <property type="component" value="Unassembled WGS sequence"/>
</dbReference>
<proteinExistence type="predicted"/>
<keyword evidence="1" id="KW-0812">Transmembrane</keyword>
<name>A0A5J4YR28_PORPP</name>
<comment type="caution">
    <text evidence="2">The sequence shown here is derived from an EMBL/GenBank/DDBJ whole genome shotgun (WGS) entry which is preliminary data.</text>
</comment>
<dbReference type="AlphaFoldDB" id="A0A5J4YR28"/>
<sequence>MRTLGRPWMRGFRPGSIPASRRGSDASLMACAGWLNVVGVRRLSHGWCRGQGKSVARNVMASSSKGYGLAGFGGNVPTLAARKMMQRMFATSSKSDDKTSASAESAAAGVNSLDAQKKVKKVAAGTRTTPQPASKFQVVQRLTGAAKEEAEVSRANAEGRILLTFPSWFPESAKKLGMRNFLKVLGAFSVLFLVLMPLYKNAGSAVLPSTMKLLRSPGTYSILSGLKRVKKLIKDDKNVHQIVEQDTVLLCMFLLNHTEAPNILEGALEVLLMLAQRNPLALQQIRDRVHLLERFFASVPKPIEAQYESGAAEADGPEEDKYDRARALYRALFTVAVRRGCAQCHRFGMAVYAFGSRDALAAFEGPFVALFGFEIARWRSNAGIGPAFSYSRWDSSRATPNIILDDGTRQRFGNLVCRARCSCRRTGQRYWPFSPA</sequence>
<dbReference type="EMBL" id="VRMN01000007">
    <property type="protein sequence ID" value="KAA8493243.1"/>
    <property type="molecule type" value="Genomic_DNA"/>
</dbReference>
<keyword evidence="3" id="KW-1185">Reference proteome</keyword>
<reference evidence="3" key="1">
    <citation type="journal article" date="2019" name="Nat. Commun.">
        <title>Expansion of phycobilisome linker gene families in mesophilic red algae.</title>
        <authorList>
            <person name="Lee J."/>
            <person name="Kim D."/>
            <person name="Bhattacharya D."/>
            <person name="Yoon H.S."/>
        </authorList>
    </citation>
    <scope>NUCLEOTIDE SEQUENCE [LARGE SCALE GENOMIC DNA]</scope>
    <source>
        <strain evidence="3">CCMP 1328</strain>
    </source>
</reference>
<keyword evidence="1" id="KW-0472">Membrane</keyword>
<keyword evidence="1" id="KW-1133">Transmembrane helix</keyword>
<evidence type="ECO:0000313" key="3">
    <source>
        <dbReference type="Proteomes" id="UP000324585"/>
    </source>
</evidence>